<sequence>MARRSNFPVRSCQPDPSYLAFFSLRFPTTPSHLDNLPTEILTTVFELLPRDGSRLALASTNKHLRDVLAPYIFSAIKLNSSTHERHEFEQLVNKYRPTITRLHFVASMPYGRPEDDIPATLPPNHRTHKRDILSSAVEKSDAATGVKSFMTDFARDALMGKLLPKVTTLCLSFDFEFNYEGDELDEDEETNVWDDPNPTSPEWSHNIYVFSEAETAEDVPKKEAKYPWRALMAQTWLALCQNKFITKLIVRDLIPRKTTTFDTEDWRGFLGRLETLELSVWGDSQEIGLAILEGYGDFVRKLDKYFLQHLTQVQRLLLIAYPDCPFGRASEDLPNQDVTFLDWALSREHLPHLRLLELCNVCINKKLADFILSRSATLHHVRLLDCHCESTSDFADAELISWAMFFTHIDHNKTQLKGLCVTYERGSDAAMLHDENRLKGKGEDMVFSYGDMDIEIGFRADDETIREKYEERMDLVAYHKLMDTIRQN</sequence>
<name>A0ABR2ZEY7_9AGAR</name>
<reference evidence="1 2" key="1">
    <citation type="submission" date="2024-05" db="EMBL/GenBank/DDBJ databases">
        <title>A draft genome resource for the thread blight pathogen Marasmius tenuissimus strain MS-2.</title>
        <authorList>
            <person name="Yulfo-Soto G.E."/>
            <person name="Baruah I.K."/>
            <person name="Amoako-Attah I."/>
            <person name="Bukari Y."/>
            <person name="Meinhardt L.W."/>
            <person name="Bailey B.A."/>
            <person name="Cohen S.P."/>
        </authorList>
    </citation>
    <scope>NUCLEOTIDE SEQUENCE [LARGE SCALE GENOMIC DNA]</scope>
    <source>
        <strain evidence="1 2">MS-2</strain>
    </source>
</reference>
<organism evidence="1 2">
    <name type="scientific">Marasmius tenuissimus</name>
    <dbReference type="NCBI Taxonomy" id="585030"/>
    <lineage>
        <taxon>Eukaryota</taxon>
        <taxon>Fungi</taxon>
        <taxon>Dikarya</taxon>
        <taxon>Basidiomycota</taxon>
        <taxon>Agaricomycotina</taxon>
        <taxon>Agaricomycetes</taxon>
        <taxon>Agaricomycetidae</taxon>
        <taxon>Agaricales</taxon>
        <taxon>Marasmiineae</taxon>
        <taxon>Marasmiaceae</taxon>
        <taxon>Marasmius</taxon>
    </lineage>
</organism>
<dbReference type="Proteomes" id="UP001437256">
    <property type="component" value="Unassembled WGS sequence"/>
</dbReference>
<accession>A0ABR2ZEY7</accession>
<proteinExistence type="predicted"/>
<dbReference type="EMBL" id="JBBXMP010000201">
    <property type="protein sequence ID" value="KAL0059905.1"/>
    <property type="molecule type" value="Genomic_DNA"/>
</dbReference>
<comment type="caution">
    <text evidence="1">The sequence shown here is derived from an EMBL/GenBank/DDBJ whole genome shotgun (WGS) entry which is preliminary data.</text>
</comment>
<gene>
    <name evidence="1" type="ORF">AAF712_013320</name>
</gene>
<keyword evidence="2" id="KW-1185">Reference proteome</keyword>
<protein>
    <recommendedName>
        <fullName evidence="3">F-box domain-containing protein</fullName>
    </recommendedName>
</protein>
<evidence type="ECO:0000313" key="1">
    <source>
        <dbReference type="EMBL" id="KAL0059905.1"/>
    </source>
</evidence>
<evidence type="ECO:0008006" key="3">
    <source>
        <dbReference type="Google" id="ProtNLM"/>
    </source>
</evidence>
<evidence type="ECO:0000313" key="2">
    <source>
        <dbReference type="Proteomes" id="UP001437256"/>
    </source>
</evidence>